<dbReference type="AlphaFoldDB" id="S2E9P9"/>
<name>S2E9P9_9ARCH</name>
<dbReference type="RefSeq" id="WP_010190881.1">
    <property type="nucleotide sequence ID" value="NZ_AHJG01000102.1"/>
</dbReference>
<organism evidence="3 4">
    <name type="scientific">Candidatus Nitrosarchaeum limnium BG20</name>
    <dbReference type="NCBI Taxonomy" id="859192"/>
    <lineage>
        <taxon>Archaea</taxon>
        <taxon>Nitrososphaerota</taxon>
        <taxon>Nitrososphaeria</taxon>
        <taxon>Nitrosopumilales</taxon>
        <taxon>Nitrosopumilaceae</taxon>
        <taxon>Nitrosarchaeum</taxon>
    </lineage>
</organism>
<evidence type="ECO:0000256" key="1">
    <source>
        <dbReference type="SAM" id="Phobius"/>
    </source>
</evidence>
<dbReference type="SUPFAM" id="SSF55797">
    <property type="entry name" value="PR-1-like"/>
    <property type="match status" value="1"/>
</dbReference>
<proteinExistence type="predicted"/>
<reference evidence="3 4" key="1">
    <citation type="journal article" date="2012" name="J. Bacteriol.">
        <title>Genome Sequence of "Candidatus Nitrosoarchaeum limnia" BG20, a Low-Salinity Ammonia-Oxidizing Archaeon from the San Francisco Bay Estuary.</title>
        <authorList>
            <person name="Mosier A.C."/>
            <person name="Allen E.E."/>
            <person name="Kim M."/>
            <person name="Ferriera S."/>
            <person name="Francis C.A."/>
        </authorList>
    </citation>
    <scope>NUCLEOTIDE SEQUENCE [LARGE SCALE GENOMIC DNA]</scope>
    <source>
        <strain evidence="3 4">BG20</strain>
    </source>
</reference>
<feature type="transmembrane region" description="Helical" evidence="1">
    <location>
        <begin position="37"/>
        <end position="59"/>
    </location>
</feature>
<accession>S2E9P9</accession>
<gene>
    <name evidence="3" type="ORF">BG20_I1779</name>
</gene>
<dbReference type="Gene3D" id="3.40.33.10">
    <property type="entry name" value="CAP"/>
    <property type="match status" value="1"/>
</dbReference>
<keyword evidence="1" id="KW-1133">Transmembrane helix</keyword>
<comment type="caution">
    <text evidence="3">The sequence shown here is derived from an EMBL/GenBank/DDBJ whole genome shotgun (WGS) entry which is preliminary data.</text>
</comment>
<keyword evidence="1" id="KW-0812">Transmembrane</keyword>
<dbReference type="CDD" id="cd05379">
    <property type="entry name" value="CAP_bacterial"/>
    <property type="match status" value="1"/>
</dbReference>
<dbReference type="OrthoDB" id="11873at2157"/>
<protein>
    <submittedName>
        <fullName evidence="3">SCP-like protein</fullName>
    </submittedName>
</protein>
<sequence length="293" mass="33193">MACRSHNYVYTQGYFVCTKCKARHYGKSRKSRNIKKITTGITISAIIGIVGVLFVTGTIEFDQKIIDDSIKNIPQNIEDASKTAQDIATETRTTITQKVNEQIENVPPDPVATTVETIKNIPKKIQETPLSNKPLIDKLSLEKQVHQLTNQYRTQNGLAELDWDEKLAVIARNHSIDMAARNYFDHENPQGQDPTDRANSQRYSCHKTIGNLIYDGIAENIFQNNLYDTVWRTNGVISSYEWNSQDELAQTTVSGWMDSPGHRQNILTKTYDREGIGIAISSDDKVYITQDFC</sequence>
<dbReference type="Proteomes" id="UP000014065">
    <property type="component" value="Unassembled WGS sequence"/>
</dbReference>
<evidence type="ECO:0000313" key="4">
    <source>
        <dbReference type="Proteomes" id="UP000014065"/>
    </source>
</evidence>
<keyword evidence="1" id="KW-0472">Membrane</keyword>
<dbReference type="PANTHER" id="PTHR31157">
    <property type="entry name" value="SCP DOMAIN-CONTAINING PROTEIN"/>
    <property type="match status" value="1"/>
</dbReference>
<evidence type="ECO:0000313" key="3">
    <source>
        <dbReference type="EMBL" id="EPA06096.1"/>
    </source>
</evidence>
<keyword evidence="4" id="KW-1185">Reference proteome</keyword>
<dbReference type="EMBL" id="AHJG01000102">
    <property type="protein sequence ID" value="EPA06096.1"/>
    <property type="molecule type" value="Genomic_DNA"/>
</dbReference>
<feature type="domain" description="SCP" evidence="2">
    <location>
        <begin position="147"/>
        <end position="292"/>
    </location>
</feature>
<dbReference type="InterPro" id="IPR035940">
    <property type="entry name" value="CAP_sf"/>
</dbReference>
<evidence type="ECO:0000259" key="2">
    <source>
        <dbReference type="Pfam" id="PF00188"/>
    </source>
</evidence>
<dbReference type="PANTHER" id="PTHR31157:SF1">
    <property type="entry name" value="SCP DOMAIN-CONTAINING PROTEIN"/>
    <property type="match status" value="1"/>
</dbReference>
<dbReference type="Pfam" id="PF00188">
    <property type="entry name" value="CAP"/>
    <property type="match status" value="1"/>
</dbReference>
<dbReference type="InterPro" id="IPR014044">
    <property type="entry name" value="CAP_dom"/>
</dbReference>